<organism evidence="1 2">
    <name type="scientific">Vibrio cholerae</name>
    <dbReference type="NCBI Taxonomy" id="666"/>
    <lineage>
        <taxon>Bacteria</taxon>
        <taxon>Pseudomonadati</taxon>
        <taxon>Pseudomonadota</taxon>
        <taxon>Gammaproteobacteria</taxon>
        <taxon>Vibrionales</taxon>
        <taxon>Vibrionaceae</taxon>
        <taxon>Vibrio</taxon>
    </lineage>
</organism>
<proteinExistence type="predicted"/>
<reference evidence="1" key="2">
    <citation type="submission" date="2023-08" db="EMBL/GenBank/DDBJ databases">
        <title>Vibrio cholerae Outbreaks in Tanzania Exemplify Founder Flush: Simultaneous Increases in Population Size and Genetic Diversity.</title>
        <authorList>
            <person name="Debes A.K."/>
            <person name="Mohammed A."/>
            <person name="Maseke I."/>
            <person name="Almeida M."/>
            <person name="Li S."/>
            <person name="Matimba H."/>
            <person name="Joachim A."/>
            <person name="Mizinduko M."/>
            <person name="Nyanga S."/>
            <person name="Kelly M."/>
            <person name="Kachwamba Y."/>
            <person name="Schaffer A.M."/>
            <person name="Nyanga A.S."/>
            <person name="Mghamba J."/>
            <person name="Mosha F.S."/>
            <person name="Sack D.A."/>
            <person name="Stine O.C."/>
        </authorList>
    </citation>
    <scope>NUCLEOTIDE SEQUENCE</scope>
    <source>
        <strain evidence="1">TDS0091212</strain>
    </source>
</reference>
<sequence length="145" mass="16325">MDEQTERELNDYLSLLFWTETASVAEIQGAMLVASGVTKEDLKMAIRCMMDSDRPALANDFPELLANRVTLSGLRSQHIELAEAMDVLEDSLKRREHDLSYPLKGYGLALGCVRKLQNFGIISAAQRELLLSELVRIKRGDVRDN</sequence>
<dbReference type="AlphaFoldDB" id="A0AAW4L2X6"/>
<dbReference type="RefSeq" id="WP_016715802.1">
    <property type="nucleotide sequence ID" value="NZ_JAHBND010000971.1"/>
</dbReference>
<dbReference type="EMBL" id="JAHBND010000971">
    <property type="protein sequence ID" value="MBS7675630.1"/>
    <property type="molecule type" value="Genomic_DNA"/>
</dbReference>
<accession>A0AAW4L2X6</accession>
<protein>
    <submittedName>
        <fullName evidence="1">Uncharacterized protein</fullName>
    </submittedName>
</protein>
<name>A0AAW4L2X6_VIBCL</name>
<evidence type="ECO:0000313" key="2">
    <source>
        <dbReference type="Proteomes" id="UP001196338"/>
    </source>
</evidence>
<dbReference type="Proteomes" id="UP001196338">
    <property type="component" value="Unassembled WGS sequence"/>
</dbReference>
<evidence type="ECO:0000313" key="1">
    <source>
        <dbReference type="EMBL" id="MBS7675630.1"/>
    </source>
</evidence>
<gene>
    <name evidence="1" type="ORF">KIN13_19695</name>
</gene>
<comment type="caution">
    <text evidence="1">The sequence shown here is derived from an EMBL/GenBank/DDBJ whole genome shotgun (WGS) entry which is preliminary data.</text>
</comment>
<reference evidence="1" key="1">
    <citation type="submission" date="2021-05" db="EMBL/GenBank/DDBJ databases">
        <authorList>
            <person name="Stine C."/>
        </authorList>
    </citation>
    <scope>NUCLEOTIDE SEQUENCE</scope>
    <source>
        <strain evidence="1">TDS0091212</strain>
    </source>
</reference>